<proteinExistence type="predicted"/>
<evidence type="ECO:0000313" key="2">
    <source>
        <dbReference type="Proteomes" id="UP000095767"/>
    </source>
</evidence>
<keyword evidence="2" id="KW-1185">Reference proteome</keyword>
<name>A0A1E5ULY3_9POAL</name>
<dbReference type="EMBL" id="LWDX02071961">
    <property type="protein sequence ID" value="OEL13881.1"/>
    <property type="molecule type" value="Genomic_DNA"/>
</dbReference>
<protein>
    <submittedName>
        <fullName evidence="1">Uncharacterized protein</fullName>
    </submittedName>
</protein>
<dbReference type="AlphaFoldDB" id="A0A1E5ULY3"/>
<dbReference type="PANTHER" id="PTHR33026">
    <property type="entry name" value="OS06G0360600 PROTEIN"/>
    <property type="match status" value="1"/>
</dbReference>
<reference evidence="1 2" key="1">
    <citation type="submission" date="2016-09" db="EMBL/GenBank/DDBJ databases">
        <title>The draft genome of Dichanthelium oligosanthes: A C3 panicoid grass species.</title>
        <authorList>
            <person name="Studer A.J."/>
            <person name="Schnable J.C."/>
            <person name="Brutnell T.P."/>
        </authorList>
    </citation>
    <scope>NUCLEOTIDE SEQUENCE [LARGE SCALE GENOMIC DNA]</scope>
    <source>
        <strain evidence="2">cv. Kellogg 1175</strain>
        <tissue evidence="1">Leaf</tissue>
    </source>
</reference>
<accession>A0A1E5ULY3</accession>
<gene>
    <name evidence="1" type="ORF">BAE44_0025100</name>
</gene>
<comment type="caution">
    <text evidence="1">The sequence shown here is derived from an EMBL/GenBank/DDBJ whole genome shotgun (WGS) entry which is preliminary data.</text>
</comment>
<dbReference type="PANTHER" id="PTHR33026:SF7">
    <property type="entry name" value="OS03G0100275 PROTEIN"/>
    <property type="match status" value="1"/>
</dbReference>
<evidence type="ECO:0000313" key="1">
    <source>
        <dbReference type="EMBL" id="OEL13881.1"/>
    </source>
</evidence>
<sequence>MTGAGLCWTFFSQRVQPLKIRAHHMWEYSDHSDPIRESAEELPQSEVAARVAAVLEMKHDVAMTVFDDHPAPRSLQNNLPNVSLLS</sequence>
<organism evidence="1 2">
    <name type="scientific">Dichanthelium oligosanthes</name>
    <dbReference type="NCBI Taxonomy" id="888268"/>
    <lineage>
        <taxon>Eukaryota</taxon>
        <taxon>Viridiplantae</taxon>
        <taxon>Streptophyta</taxon>
        <taxon>Embryophyta</taxon>
        <taxon>Tracheophyta</taxon>
        <taxon>Spermatophyta</taxon>
        <taxon>Magnoliopsida</taxon>
        <taxon>Liliopsida</taxon>
        <taxon>Poales</taxon>
        <taxon>Poaceae</taxon>
        <taxon>PACMAD clade</taxon>
        <taxon>Panicoideae</taxon>
        <taxon>Panicodae</taxon>
        <taxon>Paniceae</taxon>
        <taxon>Dichantheliinae</taxon>
        <taxon>Dichanthelium</taxon>
    </lineage>
</organism>
<dbReference type="Proteomes" id="UP000095767">
    <property type="component" value="Unassembled WGS sequence"/>
</dbReference>